<dbReference type="SUPFAM" id="SSF52141">
    <property type="entry name" value="Uracil-DNA glycosylase-like"/>
    <property type="match status" value="1"/>
</dbReference>
<comment type="similarity">
    <text evidence="1">Belongs to the uracil-DNA glycosylase (UDG) superfamily. Type 4 (UDGa) family.</text>
</comment>
<dbReference type="GO" id="GO:0097506">
    <property type="term" value="F:deaminated base DNA N-glycosylase activity"/>
    <property type="evidence" value="ECO:0007669"/>
    <property type="project" value="UniProtKB-ARBA"/>
</dbReference>
<gene>
    <name evidence="11" type="ORF">C7419_102772</name>
</gene>
<comment type="caution">
    <text evidence="11">The sequence shown here is derived from an EMBL/GenBank/DDBJ whole genome shotgun (WGS) entry which is preliminary data.</text>
</comment>
<dbReference type="NCBIfam" id="TIGR03914">
    <property type="entry name" value="UDG_fam_dom"/>
    <property type="match status" value="1"/>
</dbReference>
<keyword evidence="7" id="KW-0408">Iron</keyword>
<evidence type="ECO:0000256" key="4">
    <source>
        <dbReference type="ARBA" id="ARBA00022723"/>
    </source>
</evidence>
<dbReference type="InterPro" id="IPR005122">
    <property type="entry name" value="Uracil-DNA_glycosylase-like"/>
</dbReference>
<evidence type="ECO:0000256" key="1">
    <source>
        <dbReference type="ARBA" id="ARBA00006521"/>
    </source>
</evidence>
<reference evidence="11 12" key="1">
    <citation type="submission" date="2018-05" db="EMBL/GenBank/DDBJ databases">
        <title>Genomic Encyclopedia of Type Strains, Phase IV (KMG-V): Genome sequencing to study the core and pangenomes of soil and plant-associated prokaryotes.</title>
        <authorList>
            <person name="Whitman W."/>
        </authorList>
    </citation>
    <scope>NUCLEOTIDE SEQUENCE [LARGE SCALE GENOMIC DNA]</scope>
    <source>
        <strain evidence="11 12">SLV-132</strain>
    </source>
</reference>
<dbReference type="EMBL" id="QGGT01000002">
    <property type="protein sequence ID" value="PWK35494.1"/>
    <property type="molecule type" value="Genomic_DNA"/>
</dbReference>
<dbReference type="GO" id="GO:0046872">
    <property type="term" value="F:metal ion binding"/>
    <property type="evidence" value="ECO:0007669"/>
    <property type="project" value="UniProtKB-KW"/>
</dbReference>
<keyword evidence="8" id="KW-0411">Iron-sulfur</keyword>
<dbReference type="InterPro" id="IPR051536">
    <property type="entry name" value="UDG_Type-4/5"/>
</dbReference>
<keyword evidence="6" id="KW-0378">Hydrolase</keyword>
<evidence type="ECO:0000256" key="7">
    <source>
        <dbReference type="ARBA" id="ARBA00023004"/>
    </source>
</evidence>
<evidence type="ECO:0000259" key="10">
    <source>
        <dbReference type="SMART" id="SM00986"/>
    </source>
</evidence>
<keyword evidence="9" id="KW-0234">DNA repair</keyword>
<dbReference type="PANTHER" id="PTHR33693">
    <property type="entry name" value="TYPE-5 URACIL-DNA GLYCOSYLASE"/>
    <property type="match status" value="1"/>
</dbReference>
<dbReference type="GO" id="GO:0006281">
    <property type="term" value="P:DNA repair"/>
    <property type="evidence" value="ECO:0007669"/>
    <property type="project" value="UniProtKB-KW"/>
</dbReference>
<keyword evidence="3" id="KW-0004">4Fe-4S</keyword>
<evidence type="ECO:0000256" key="2">
    <source>
        <dbReference type="ARBA" id="ARBA00019403"/>
    </source>
</evidence>
<sequence>MTSRTSDPPADKPHIDACRRCELWRDATQGVPGEGPRRARVMVVGEQPGDKEDLQGAPFVGPAGHLLDEALRRAGLARESVFMTNAVKHFKFEMRGKRRLHKTPGQREVEACSYWLEREIHDVNPEIIVVLGATAAKAVLGEKRVTLASLMDQAVEHDGRIVIATYHPSFVLRQRDDTSREAAFERIVKSLRQAVRAAARHTG</sequence>
<keyword evidence="12" id="KW-1185">Reference proteome</keyword>
<dbReference type="InterPro" id="IPR005273">
    <property type="entry name" value="Ura-DNA_glyco_family4"/>
</dbReference>
<feature type="domain" description="Uracil-DNA glycosylase-like" evidence="10">
    <location>
        <begin position="32"/>
        <end position="189"/>
    </location>
</feature>
<dbReference type="NCBIfam" id="TIGR00758">
    <property type="entry name" value="UDG_fam4"/>
    <property type="match status" value="1"/>
</dbReference>
<evidence type="ECO:0000313" key="11">
    <source>
        <dbReference type="EMBL" id="PWK35494.1"/>
    </source>
</evidence>
<evidence type="ECO:0000256" key="5">
    <source>
        <dbReference type="ARBA" id="ARBA00022763"/>
    </source>
</evidence>
<protein>
    <recommendedName>
        <fullName evidence="2">Type-4 uracil-DNA glycosylase</fullName>
    </recommendedName>
</protein>
<organism evidence="11 12">
    <name type="scientific">Cupriavidus plantarum</name>
    <dbReference type="NCBI Taxonomy" id="942865"/>
    <lineage>
        <taxon>Bacteria</taxon>
        <taxon>Pseudomonadati</taxon>
        <taxon>Pseudomonadota</taxon>
        <taxon>Betaproteobacteria</taxon>
        <taxon>Burkholderiales</taxon>
        <taxon>Burkholderiaceae</taxon>
        <taxon>Cupriavidus</taxon>
    </lineage>
</organism>
<dbReference type="SMART" id="SM00987">
    <property type="entry name" value="UreE_C"/>
    <property type="match status" value="1"/>
</dbReference>
<dbReference type="CDD" id="cd10030">
    <property type="entry name" value="UDG-F4_TTUDGA_SPO1dp_like"/>
    <property type="match status" value="1"/>
</dbReference>
<proteinExistence type="inferred from homology"/>
<evidence type="ECO:0000256" key="6">
    <source>
        <dbReference type="ARBA" id="ARBA00022801"/>
    </source>
</evidence>
<dbReference type="Proteomes" id="UP000245754">
    <property type="component" value="Unassembled WGS sequence"/>
</dbReference>
<accession>A0A316ET15</accession>
<dbReference type="Pfam" id="PF03167">
    <property type="entry name" value="UDG"/>
    <property type="match status" value="1"/>
</dbReference>
<dbReference type="GeneID" id="98340631"/>
<dbReference type="Gene3D" id="3.40.470.10">
    <property type="entry name" value="Uracil-DNA glycosylase-like domain"/>
    <property type="match status" value="1"/>
</dbReference>
<keyword evidence="4" id="KW-0479">Metal-binding</keyword>
<evidence type="ECO:0000313" key="12">
    <source>
        <dbReference type="Proteomes" id="UP000245754"/>
    </source>
</evidence>
<evidence type="ECO:0000256" key="9">
    <source>
        <dbReference type="ARBA" id="ARBA00023204"/>
    </source>
</evidence>
<keyword evidence="5" id="KW-0227">DNA damage</keyword>
<dbReference type="PANTHER" id="PTHR33693:SF9">
    <property type="entry name" value="TYPE-4 URACIL-DNA GLYCOSYLASE"/>
    <property type="match status" value="1"/>
</dbReference>
<evidence type="ECO:0000256" key="3">
    <source>
        <dbReference type="ARBA" id="ARBA00022485"/>
    </source>
</evidence>
<dbReference type="AlphaFoldDB" id="A0A316ET15"/>
<dbReference type="InterPro" id="IPR036895">
    <property type="entry name" value="Uracil-DNA_glycosylase-like_sf"/>
</dbReference>
<dbReference type="GO" id="GO:0051539">
    <property type="term" value="F:4 iron, 4 sulfur cluster binding"/>
    <property type="evidence" value="ECO:0007669"/>
    <property type="project" value="UniProtKB-KW"/>
</dbReference>
<dbReference type="RefSeq" id="WP_109583542.1">
    <property type="nucleotide sequence ID" value="NZ_CAJPUX010000002.1"/>
</dbReference>
<name>A0A316ET15_9BURK</name>
<dbReference type="SMART" id="SM00986">
    <property type="entry name" value="UDG"/>
    <property type="match status" value="1"/>
</dbReference>
<evidence type="ECO:0000256" key="8">
    <source>
        <dbReference type="ARBA" id="ARBA00023014"/>
    </source>
</evidence>